<dbReference type="Proteomes" id="UP000292262">
    <property type="component" value="Unassembled WGS sequence"/>
</dbReference>
<reference evidence="1 2" key="1">
    <citation type="submission" date="2019-02" db="EMBL/GenBank/DDBJ databases">
        <title>Genomic Encyclopedia of Type Strains, Phase IV (KMG-IV): sequencing the most valuable type-strain genomes for metagenomic binning, comparative biology and taxonomic classification.</title>
        <authorList>
            <person name="Goeker M."/>
        </authorList>
    </citation>
    <scope>NUCLEOTIDE SEQUENCE [LARGE SCALE GENOMIC DNA]</scope>
    <source>
        <strain evidence="1 2">DSM 17196</strain>
    </source>
</reference>
<gene>
    <name evidence="1" type="ORF">EV197_2165</name>
</gene>
<evidence type="ECO:0000313" key="1">
    <source>
        <dbReference type="EMBL" id="RZS93585.1"/>
    </source>
</evidence>
<sequence>MTELTNDQRKYFGLEPVMDSWDKVQFKGDTYRPDSILYFEGDTIKKQVISTNKEYKEIQFNEQTENRELILPKTRKGKPKKLTPSVLESRTPIGVYLNVNSGGGLIIGNHTSQTTFYSRDWEYRRTDSDLEKMIVEFINNSPSDHLTQIEEFRKAKRKNVKYKSGDFFAFKLNRTEFGFGRILFDVNKARKRKLLPENHGLNLLMGPPLLIKLYAYKSVSKSVDIEQLKNKKSLPSDFIMDNIVFYGELEIIGYLPLEIEEFEFPISYGRRIDQTPNVFLQWGLIHKELPKKKFDKYITAINDKLPEKNPSRHLQNPYGYYSIGFRPKFDSVDINETIDNNGDFDFTKGEHYKLDWDLRNPKNDKIRTEIMKKFGLDPQKNYEENCKITGTKSIIELIEEMK</sequence>
<accession>A0A4Q7P1I6</accession>
<name>A0A4Q7P1I6_9FLAO</name>
<dbReference type="EMBL" id="SGXE01000002">
    <property type="protein sequence ID" value="RZS93585.1"/>
    <property type="molecule type" value="Genomic_DNA"/>
</dbReference>
<evidence type="ECO:0000313" key="2">
    <source>
        <dbReference type="Proteomes" id="UP000292262"/>
    </source>
</evidence>
<dbReference type="RefSeq" id="WP_130286708.1">
    <property type="nucleotide sequence ID" value="NZ_SGXE01000002.1"/>
</dbReference>
<keyword evidence="2" id="KW-1185">Reference proteome</keyword>
<dbReference type="OrthoDB" id="1814150at2"/>
<proteinExistence type="predicted"/>
<comment type="caution">
    <text evidence="1">The sequence shown here is derived from an EMBL/GenBank/DDBJ whole genome shotgun (WGS) entry which is preliminary data.</text>
</comment>
<organism evidence="1 2">
    <name type="scientific">Aquimarina brevivitae</name>
    <dbReference type="NCBI Taxonomy" id="323412"/>
    <lineage>
        <taxon>Bacteria</taxon>
        <taxon>Pseudomonadati</taxon>
        <taxon>Bacteroidota</taxon>
        <taxon>Flavobacteriia</taxon>
        <taxon>Flavobacteriales</taxon>
        <taxon>Flavobacteriaceae</taxon>
        <taxon>Aquimarina</taxon>
    </lineage>
</organism>
<dbReference type="Pfam" id="PF15428">
    <property type="entry name" value="Imm26"/>
    <property type="match status" value="1"/>
</dbReference>
<dbReference type="InterPro" id="IPR029278">
    <property type="entry name" value="Imm26"/>
</dbReference>
<protein>
    <submittedName>
        <fullName evidence="1">Immunity protein 26 of polymorphic toxin system</fullName>
    </submittedName>
</protein>
<dbReference type="AlphaFoldDB" id="A0A4Q7P1I6"/>